<reference evidence="2 3" key="1">
    <citation type="journal article" date="2021" name="Commun. Biol.">
        <title>The genome of Shorea leprosula (Dipterocarpaceae) highlights the ecological relevance of drought in aseasonal tropical rainforests.</title>
        <authorList>
            <person name="Ng K.K.S."/>
            <person name="Kobayashi M.J."/>
            <person name="Fawcett J.A."/>
            <person name="Hatakeyama M."/>
            <person name="Paape T."/>
            <person name="Ng C.H."/>
            <person name="Ang C.C."/>
            <person name="Tnah L.H."/>
            <person name="Lee C.T."/>
            <person name="Nishiyama T."/>
            <person name="Sese J."/>
            <person name="O'Brien M.J."/>
            <person name="Copetti D."/>
            <person name="Mohd Noor M.I."/>
            <person name="Ong R.C."/>
            <person name="Putra M."/>
            <person name="Sireger I.Z."/>
            <person name="Indrioko S."/>
            <person name="Kosugi Y."/>
            <person name="Izuno A."/>
            <person name="Isagi Y."/>
            <person name="Lee S.L."/>
            <person name="Shimizu K.K."/>
        </authorList>
    </citation>
    <scope>NUCLEOTIDE SEQUENCE [LARGE SCALE GENOMIC DNA]</scope>
    <source>
        <strain evidence="2">214</strain>
    </source>
</reference>
<evidence type="ECO:0000313" key="3">
    <source>
        <dbReference type="Proteomes" id="UP001054252"/>
    </source>
</evidence>
<evidence type="ECO:0000256" key="1">
    <source>
        <dbReference type="SAM" id="SignalP"/>
    </source>
</evidence>
<accession>A0AAV5KG97</accession>
<feature type="signal peptide" evidence="1">
    <location>
        <begin position="1"/>
        <end position="19"/>
    </location>
</feature>
<protein>
    <recommendedName>
        <fullName evidence="4">Secreted protein</fullName>
    </recommendedName>
</protein>
<comment type="caution">
    <text evidence="2">The sequence shown here is derived from an EMBL/GenBank/DDBJ whole genome shotgun (WGS) entry which is preliminary data.</text>
</comment>
<dbReference type="EMBL" id="BPVZ01000063">
    <property type="protein sequence ID" value="GKV23605.1"/>
    <property type="molecule type" value="Genomic_DNA"/>
</dbReference>
<dbReference type="AlphaFoldDB" id="A0AAV5KG97"/>
<evidence type="ECO:0008006" key="4">
    <source>
        <dbReference type="Google" id="ProtNLM"/>
    </source>
</evidence>
<keyword evidence="1" id="KW-0732">Signal</keyword>
<evidence type="ECO:0000313" key="2">
    <source>
        <dbReference type="EMBL" id="GKV23605.1"/>
    </source>
</evidence>
<keyword evidence="3" id="KW-1185">Reference proteome</keyword>
<feature type="chain" id="PRO_5043674846" description="Secreted protein" evidence="1">
    <location>
        <begin position="20"/>
        <end position="61"/>
    </location>
</feature>
<name>A0AAV5KG97_9ROSI</name>
<dbReference type="Proteomes" id="UP001054252">
    <property type="component" value="Unassembled WGS sequence"/>
</dbReference>
<proteinExistence type="predicted"/>
<organism evidence="2 3">
    <name type="scientific">Rubroshorea leprosula</name>
    <dbReference type="NCBI Taxonomy" id="152421"/>
    <lineage>
        <taxon>Eukaryota</taxon>
        <taxon>Viridiplantae</taxon>
        <taxon>Streptophyta</taxon>
        <taxon>Embryophyta</taxon>
        <taxon>Tracheophyta</taxon>
        <taxon>Spermatophyta</taxon>
        <taxon>Magnoliopsida</taxon>
        <taxon>eudicotyledons</taxon>
        <taxon>Gunneridae</taxon>
        <taxon>Pentapetalae</taxon>
        <taxon>rosids</taxon>
        <taxon>malvids</taxon>
        <taxon>Malvales</taxon>
        <taxon>Dipterocarpaceae</taxon>
        <taxon>Rubroshorea</taxon>
    </lineage>
</organism>
<sequence>MALLMSYLSVVWLLMAVEGICCHNVVFYPFWLRVHATCCAAFLPPNGWDSMCLFSFVSLAV</sequence>
<gene>
    <name evidence="2" type="ORF">SLEP1_g33313</name>
</gene>